<evidence type="ECO:0000313" key="3">
    <source>
        <dbReference type="Proteomes" id="UP001302257"/>
    </source>
</evidence>
<dbReference type="PIRSF" id="PIRSF026426">
    <property type="entry name" value="DUF1499"/>
    <property type="match status" value="1"/>
</dbReference>
<sequence length="171" mass="18917">MKHRIKGVLVKAIWFIGFIAIVLPTLIFFAGQLGFLTGKVPQDLGVKDGRLKPPSNTPNSVSSQAKLYPDHPLRGYADIAPFTFSGDGQAALKKLAGILRSMPKTVLVTETADYLYAQSTTPTLKFTDDVEFWLSPAENVIHVRSASRIGRKDFAANRTRVENIRAQFQQN</sequence>
<gene>
    <name evidence="2" type="ORF">RAN89_14115</name>
</gene>
<dbReference type="Pfam" id="PF07386">
    <property type="entry name" value="DUF1499"/>
    <property type="match status" value="1"/>
</dbReference>
<dbReference type="PANTHER" id="PTHR34801">
    <property type="entry name" value="EXPRESSED PROTEIN"/>
    <property type="match status" value="1"/>
</dbReference>
<keyword evidence="1" id="KW-0472">Membrane</keyword>
<reference evidence="2 3" key="1">
    <citation type="submission" date="2023-08" db="EMBL/GenBank/DDBJ databases">
        <title>Rhodoferax potami sp. nov. and Rhodoferax mekongensis sp. nov., isolated from the Mekong River in Thailand.</title>
        <authorList>
            <person name="Kitikhun S."/>
            <person name="Charoenyingcharoen P."/>
            <person name="Siriarchawattana P."/>
            <person name="Likhitrattanapisal S."/>
            <person name="Nilsakha T."/>
            <person name="Chanpet A."/>
            <person name="Rattanawaree P."/>
            <person name="Ingsriswang S."/>
        </authorList>
    </citation>
    <scope>NUCLEOTIDE SEQUENCE [LARGE SCALE GENOMIC DNA]</scope>
    <source>
        <strain evidence="2 3">TBRC 17307</strain>
    </source>
</reference>
<dbReference type="EMBL" id="CP132507">
    <property type="protein sequence ID" value="WNO04034.1"/>
    <property type="molecule type" value="Genomic_DNA"/>
</dbReference>
<accession>A0ABZ0AWL1</accession>
<dbReference type="InterPro" id="IPR010865">
    <property type="entry name" value="DUF1499"/>
</dbReference>
<name>A0ABZ0AWL1_9BURK</name>
<proteinExistence type="predicted"/>
<organism evidence="2 3">
    <name type="scientific">Rhodoferax mekongensis</name>
    <dbReference type="NCBI Taxonomy" id="3068341"/>
    <lineage>
        <taxon>Bacteria</taxon>
        <taxon>Pseudomonadati</taxon>
        <taxon>Pseudomonadota</taxon>
        <taxon>Betaproteobacteria</taxon>
        <taxon>Burkholderiales</taxon>
        <taxon>Comamonadaceae</taxon>
        <taxon>Rhodoferax</taxon>
    </lineage>
</organism>
<evidence type="ECO:0000313" key="2">
    <source>
        <dbReference type="EMBL" id="WNO04034.1"/>
    </source>
</evidence>
<evidence type="ECO:0000256" key="1">
    <source>
        <dbReference type="SAM" id="Phobius"/>
    </source>
</evidence>
<keyword evidence="3" id="KW-1185">Reference proteome</keyword>
<dbReference type="RefSeq" id="WP_313866904.1">
    <property type="nucleotide sequence ID" value="NZ_CP132507.1"/>
</dbReference>
<keyword evidence="1" id="KW-1133">Transmembrane helix</keyword>
<keyword evidence="1" id="KW-0812">Transmembrane</keyword>
<feature type="transmembrane region" description="Helical" evidence="1">
    <location>
        <begin position="12"/>
        <end position="35"/>
    </location>
</feature>
<dbReference type="PANTHER" id="PTHR34801:SF6">
    <property type="entry name" value="SLL1620 PROTEIN"/>
    <property type="match status" value="1"/>
</dbReference>
<dbReference type="Proteomes" id="UP001302257">
    <property type="component" value="Chromosome"/>
</dbReference>
<protein>
    <submittedName>
        <fullName evidence="2">DUF1499 domain-containing protein</fullName>
    </submittedName>
</protein>